<keyword evidence="3" id="KW-0732">Signal</keyword>
<evidence type="ECO:0000259" key="4">
    <source>
        <dbReference type="Pfam" id="PF25975"/>
    </source>
</evidence>
<dbReference type="PANTHER" id="PTHR30097">
    <property type="entry name" value="CATION EFFLUX SYSTEM PROTEIN CUSB"/>
    <property type="match status" value="1"/>
</dbReference>
<dbReference type="PANTHER" id="PTHR30097:SF4">
    <property type="entry name" value="SLR6042 PROTEIN"/>
    <property type="match status" value="1"/>
</dbReference>
<accession>A0ABV9JHC7</accession>
<comment type="caution">
    <text evidence="5">The sequence shown here is derived from an EMBL/GenBank/DDBJ whole genome shotgun (WGS) entry which is preliminary data.</text>
</comment>
<dbReference type="SUPFAM" id="SSF51230">
    <property type="entry name" value="Single hybrid motif"/>
    <property type="match status" value="1"/>
</dbReference>
<protein>
    <submittedName>
        <fullName evidence="5">Efflux RND transporter periplasmic adaptor subunit</fullName>
    </submittedName>
</protein>
<dbReference type="RefSeq" id="WP_377331498.1">
    <property type="nucleotide sequence ID" value="NZ_JBHSGB010000002.1"/>
</dbReference>
<organism evidence="5 6">
    <name type="scientific">Rheinheimera marina</name>
    <dbReference type="NCBI Taxonomy" id="1774958"/>
    <lineage>
        <taxon>Bacteria</taxon>
        <taxon>Pseudomonadati</taxon>
        <taxon>Pseudomonadota</taxon>
        <taxon>Gammaproteobacteria</taxon>
        <taxon>Chromatiales</taxon>
        <taxon>Chromatiaceae</taxon>
        <taxon>Rheinheimera</taxon>
    </lineage>
</organism>
<feature type="compositionally biased region" description="Basic and acidic residues" evidence="2">
    <location>
        <begin position="51"/>
        <end position="61"/>
    </location>
</feature>
<keyword evidence="6" id="KW-1185">Reference proteome</keyword>
<reference evidence="6" key="1">
    <citation type="journal article" date="2019" name="Int. J. Syst. Evol. Microbiol.">
        <title>The Global Catalogue of Microorganisms (GCM) 10K type strain sequencing project: providing services to taxonomists for standard genome sequencing and annotation.</title>
        <authorList>
            <consortium name="The Broad Institute Genomics Platform"/>
            <consortium name="The Broad Institute Genome Sequencing Center for Infectious Disease"/>
            <person name="Wu L."/>
            <person name="Ma J."/>
        </authorList>
    </citation>
    <scope>NUCLEOTIDE SEQUENCE [LARGE SCALE GENOMIC DNA]</scope>
    <source>
        <strain evidence="6">DT28</strain>
    </source>
</reference>
<dbReference type="EMBL" id="JBHSGB010000002">
    <property type="protein sequence ID" value="MFC4653906.1"/>
    <property type="molecule type" value="Genomic_DNA"/>
</dbReference>
<evidence type="ECO:0000313" key="6">
    <source>
        <dbReference type="Proteomes" id="UP001595962"/>
    </source>
</evidence>
<gene>
    <name evidence="5" type="ORF">ACFO3I_02585</name>
</gene>
<name>A0ABV9JHC7_9GAMM</name>
<dbReference type="InterPro" id="IPR058649">
    <property type="entry name" value="CzcB_C"/>
</dbReference>
<evidence type="ECO:0000256" key="3">
    <source>
        <dbReference type="SAM" id="SignalP"/>
    </source>
</evidence>
<dbReference type="InterPro" id="IPR051909">
    <property type="entry name" value="MFP_Cation_Efflux"/>
</dbReference>
<dbReference type="Pfam" id="PF25975">
    <property type="entry name" value="CzcB_C"/>
    <property type="match status" value="1"/>
</dbReference>
<sequence>MKTKLWMAALAALLLPGLVLASADPQTPASQQQAHLHDEGAAASEPGEQQGDEHGHEHGEETAEFTELSAEVAAQSGLLTDSADAGEIRRFAHLFGVIAVIPEQQWRISAPYAGLVQQLPVKVGDKVQAGQLLAKLQHGVTLQSYSLQAPAAAEVTARWANPGERAADAPLLQLSDFSSVYLELSAFPGDLAGIRQGNVVQVADVHGQRQAQTSLSYLAPTMTEGHIARARAVLANPDGFWRPGMHVKADVEVSRRQVAVRVLQSALQNFEGNTVVFVREGERYEPRPVVLGERDDLYAEVLSGLTAGEIYVSQNSFLIKADLQKSGAGHEH</sequence>
<evidence type="ECO:0000313" key="5">
    <source>
        <dbReference type="EMBL" id="MFC4653906.1"/>
    </source>
</evidence>
<dbReference type="Gene3D" id="2.40.30.170">
    <property type="match status" value="1"/>
</dbReference>
<feature type="chain" id="PRO_5045809939" evidence="3">
    <location>
        <begin position="22"/>
        <end position="332"/>
    </location>
</feature>
<dbReference type="Proteomes" id="UP001595962">
    <property type="component" value="Unassembled WGS sequence"/>
</dbReference>
<feature type="domain" description="CzcB-like C-terminal circularly permuted SH3-like" evidence="4">
    <location>
        <begin position="260"/>
        <end position="320"/>
    </location>
</feature>
<evidence type="ECO:0000256" key="1">
    <source>
        <dbReference type="ARBA" id="ARBA00022448"/>
    </source>
</evidence>
<evidence type="ECO:0000256" key="2">
    <source>
        <dbReference type="SAM" id="MobiDB-lite"/>
    </source>
</evidence>
<proteinExistence type="predicted"/>
<feature type="region of interest" description="Disordered" evidence="2">
    <location>
        <begin position="26"/>
        <end position="66"/>
    </location>
</feature>
<feature type="signal peptide" evidence="3">
    <location>
        <begin position="1"/>
        <end position="21"/>
    </location>
</feature>
<keyword evidence="1" id="KW-0813">Transport</keyword>
<dbReference type="InterPro" id="IPR011053">
    <property type="entry name" value="Single_hybrid_motif"/>
</dbReference>
<dbReference type="Gene3D" id="2.40.50.100">
    <property type="match status" value="1"/>
</dbReference>
<dbReference type="Gene3D" id="2.40.420.20">
    <property type="match status" value="1"/>
</dbReference>